<evidence type="ECO:0000313" key="2">
    <source>
        <dbReference type="EMBL" id="AEU34401.1"/>
    </source>
</evidence>
<dbReference type="InterPro" id="IPR034660">
    <property type="entry name" value="DinB/YfiT-like"/>
</dbReference>
<dbReference type="InterPro" id="IPR024775">
    <property type="entry name" value="DinB-like"/>
</dbReference>
<feature type="domain" description="DinB-like" evidence="1">
    <location>
        <begin position="28"/>
        <end position="162"/>
    </location>
</feature>
<evidence type="ECO:0000313" key="3">
    <source>
        <dbReference type="Proteomes" id="UP000007113"/>
    </source>
</evidence>
<sequence>MSQVPDWFERKFEFSFPVELHPNLRARLRGTPARLEEALRGHSHKSLTEKAQKKWSAQEHAGHLVDLEPLWLARVEDYVAASEQLTVTDLQNRKTDQANHNARPLEEILTEFRTARKRLLKRVEELDASLLTQAIPHPRLKTPMRLVDHLYFVAEHDDHHLARIWELIGADEPPSAK</sequence>
<dbReference type="EMBL" id="CP003130">
    <property type="protein sequence ID" value="AEU34401.1"/>
    <property type="molecule type" value="Genomic_DNA"/>
</dbReference>
<reference evidence="2 3" key="1">
    <citation type="submission" date="2011-11" db="EMBL/GenBank/DDBJ databases">
        <title>Complete sequence of Granulicella mallensis MP5ACTX8.</title>
        <authorList>
            <consortium name="US DOE Joint Genome Institute"/>
            <person name="Lucas S."/>
            <person name="Copeland A."/>
            <person name="Lapidus A."/>
            <person name="Cheng J.-F."/>
            <person name="Goodwin L."/>
            <person name="Pitluck S."/>
            <person name="Peters L."/>
            <person name="Lu M."/>
            <person name="Detter J.C."/>
            <person name="Han C."/>
            <person name="Tapia R."/>
            <person name="Land M."/>
            <person name="Hauser L."/>
            <person name="Kyrpides N."/>
            <person name="Ivanova N."/>
            <person name="Mikhailova N."/>
            <person name="Pagani I."/>
            <person name="Rawat S."/>
            <person name="Mannisto M."/>
            <person name="Haggblom M."/>
            <person name="Woyke T."/>
        </authorList>
    </citation>
    <scope>NUCLEOTIDE SEQUENCE [LARGE SCALE GENOMIC DNA]</scope>
    <source>
        <strain evidence="3">ATCC BAA-1857 / DSM 23137 / MP5ACTX8</strain>
    </source>
</reference>
<gene>
    <name evidence="2" type="ordered locus">AciX8_0041</name>
</gene>
<dbReference type="STRING" id="682795.AciX8_0041"/>
<dbReference type="Pfam" id="PF12867">
    <property type="entry name" value="DinB_2"/>
    <property type="match status" value="1"/>
</dbReference>
<dbReference type="Proteomes" id="UP000007113">
    <property type="component" value="Chromosome"/>
</dbReference>
<organism evidence="2 3">
    <name type="scientific">Granulicella mallensis (strain ATCC BAA-1857 / DSM 23137 / MP5ACTX8)</name>
    <dbReference type="NCBI Taxonomy" id="682795"/>
    <lineage>
        <taxon>Bacteria</taxon>
        <taxon>Pseudomonadati</taxon>
        <taxon>Acidobacteriota</taxon>
        <taxon>Terriglobia</taxon>
        <taxon>Terriglobales</taxon>
        <taxon>Acidobacteriaceae</taxon>
        <taxon>Granulicella</taxon>
    </lineage>
</organism>
<dbReference type="eggNOG" id="COG2318">
    <property type="taxonomic scope" value="Bacteria"/>
</dbReference>
<dbReference type="KEGG" id="gma:AciX8_0041"/>
<accession>G8NXQ6</accession>
<proteinExistence type="predicted"/>
<dbReference type="HOGENOM" id="CLU_1545417_0_0_0"/>
<dbReference type="SUPFAM" id="SSF109854">
    <property type="entry name" value="DinB/YfiT-like putative metalloenzymes"/>
    <property type="match status" value="1"/>
</dbReference>
<dbReference type="AlphaFoldDB" id="G8NXQ6"/>
<dbReference type="RefSeq" id="WP_014263285.1">
    <property type="nucleotide sequence ID" value="NC_016631.1"/>
</dbReference>
<name>G8NXQ6_GRAMM</name>
<evidence type="ECO:0000259" key="1">
    <source>
        <dbReference type="Pfam" id="PF12867"/>
    </source>
</evidence>
<dbReference type="OrthoDB" id="117346at2"/>
<protein>
    <submittedName>
        <fullName evidence="2">DinB family protein</fullName>
    </submittedName>
</protein>
<keyword evidence="3" id="KW-1185">Reference proteome</keyword>
<dbReference type="Gene3D" id="1.20.120.450">
    <property type="entry name" value="dinb family like domain"/>
    <property type="match status" value="1"/>
</dbReference>